<protein>
    <submittedName>
        <fullName evidence="3">DUF4097 family beta strand repeat-containing protein</fullName>
    </submittedName>
</protein>
<dbReference type="InterPro" id="IPR025164">
    <property type="entry name" value="Toastrack_DUF4097"/>
</dbReference>
<sequence length="314" mass="32477">MKTTIKLSILLVLIALMVTPFDVSAQVKTLVDVTKSFNGINKIEVSGGALEIEYIGSAKSDVSVNAYLESNNYDQDIVFVTVGNVLKISHKTSSTKVTVGNSRTKGHIKIQGPEEMELDLKGGSGKINVENVVAIQTILSVGSGNVSAKNIKGDIKANAGSGSINIAGIEGNIKGNIGSGSANIQDVKGNLEYSSSSGGLTATSIDGVVHISLTSGNAKLENVTELGELKMTSGNFNATNAGLGAGTRINATSGNFRIQTPSDLRDFNFNLSATSGNLTVGNSKSGRNLNIDNGSNKNINGSITSGNISIVNQN</sequence>
<feature type="chain" id="PRO_5047502478" evidence="1">
    <location>
        <begin position="26"/>
        <end position="314"/>
    </location>
</feature>
<name>A0ABW5BBH9_9BACT</name>
<feature type="signal peptide" evidence="1">
    <location>
        <begin position="1"/>
        <end position="25"/>
    </location>
</feature>
<feature type="domain" description="DUF4097" evidence="2">
    <location>
        <begin position="176"/>
        <end position="310"/>
    </location>
</feature>
<keyword evidence="4" id="KW-1185">Reference proteome</keyword>
<comment type="caution">
    <text evidence="3">The sequence shown here is derived from an EMBL/GenBank/DDBJ whole genome shotgun (WGS) entry which is preliminary data.</text>
</comment>
<evidence type="ECO:0000256" key="1">
    <source>
        <dbReference type="SAM" id="SignalP"/>
    </source>
</evidence>
<dbReference type="Proteomes" id="UP001597414">
    <property type="component" value="Unassembled WGS sequence"/>
</dbReference>
<proteinExistence type="predicted"/>
<evidence type="ECO:0000259" key="2">
    <source>
        <dbReference type="Pfam" id="PF13349"/>
    </source>
</evidence>
<dbReference type="RefSeq" id="WP_380805959.1">
    <property type="nucleotide sequence ID" value="NZ_JBHUIV010000025.1"/>
</dbReference>
<dbReference type="EMBL" id="JBHUIV010000025">
    <property type="protein sequence ID" value="MFD2203477.1"/>
    <property type="molecule type" value="Genomic_DNA"/>
</dbReference>
<accession>A0ABW5BBH9</accession>
<keyword evidence="1" id="KW-0732">Signal</keyword>
<evidence type="ECO:0000313" key="4">
    <source>
        <dbReference type="Proteomes" id="UP001597414"/>
    </source>
</evidence>
<organism evidence="3 4">
    <name type="scientific">Shivajiella indica</name>
    <dbReference type="NCBI Taxonomy" id="872115"/>
    <lineage>
        <taxon>Bacteria</taxon>
        <taxon>Pseudomonadati</taxon>
        <taxon>Bacteroidota</taxon>
        <taxon>Cytophagia</taxon>
        <taxon>Cytophagales</taxon>
        <taxon>Cyclobacteriaceae</taxon>
        <taxon>Shivajiella</taxon>
    </lineage>
</organism>
<reference evidence="4" key="1">
    <citation type="journal article" date="2019" name="Int. J. Syst. Evol. Microbiol.">
        <title>The Global Catalogue of Microorganisms (GCM) 10K type strain sequencing project: providing services to taxonomists for standard genome sequencing and annotation.</title>
        <authorList>
            <consortium name="The Broad Institute Genomics Platform"/>
            <consortium name="The Broad Institute Genome Sequencing Center for Infectious Disease"/>
            <person name="Wu L."/>
            <person name="Ma J."/>
        </authorList>
    </citation>
    <scope>NUCLEOTIDE SEQUENCE [LARGE SCALE GENOMIC DNA]</scope>
    <source>
        <strain evidence="4">KCTC 19812</strain>
    </source>
</reference>
<dbReference type="Pfam" id="PF13349">
    <property type="entry name" value="DUF4097"/>
    <property type="match status" value="1"/>
</dbReference>
<gene>
    <name evidence="3" type="ORF">ACFSKV_17990</name>
</gene>
<evidence type="ECO:0000313" key="3">
    <source>
        <dbReference type="EMBL" id="MFD2203477.1"/>
    </source>
</evidence>